<dbReference type="Proteomes" id="UP000198816">
    <property type="component" value="Unassembled WGS sequence"/>
</dbReference>
<name>A0A1H2PZ41_THIRO</name>
<evidence type="ECO:0000313" key="3">
    <source>
        <dbReference type="Proteomes" id="UP000198816"/>
    </source>
</evidence>
<dbReference type="AlphaFoldDB" id="A0A1H2PZ41"/>
<sequence length="92" mass="10154">METTRLSNNGQVKLPKSIREQYHWPAGTELEIEECPDSIVLRPKKPVPTTLLSDVVGCAGYRGPANSLDDMDEAIAWGVSESHARSRYTGLI</sequence>
<keyword evidence="3" id="KW-1185">Reference proteome</keyword>
<dbReference type="SUPFAM" id="SSF89447">
    <property type="entry name" value="AbrB/MazE/MraZ-like"/>
    <property type="match status" value="1"/>
</dbReference>
<dbReference type="OrthoDB" id="9811597at2"/>
<evidence type="ECO:0000313" key="2">
    <source>
        <dbReference type="EMBL" id="SDW00146.1"/>
    </source>
</evidence>
<organism evidence="2 3">
    <name type="scientific">Thiocapsa roseopersicina</name>
    <dbReference type="NCBI Taxonomy" id="1058"/>
    <lineage>
        <taxon>Bacteria</taxon>
        <taxon>Pseudomonadati</taxon>
        <taxon>Pseudomonadota</taxon>
        <taxon>Gammaproteobacteria</taxon>
        <taxon>Chromatiales</taxon>
        <taxon>Chromatiaceae</taxon>
        <taxon>Thiocapsa</taxon>
    </lineage>
</organism>
<dbReference type="NCBIfam" id="TIGR01439">
    <property type="entry name" value="lp_hng_hel_AbrB"/>
    <property type="match status" value="1"/>
</dbReference>
<feature type="domain" description="SpoVT-AbrB" evidence="1">
    <location>
        <begin position="4"/>
        <end position="49"/>
    </location>
</feature>
<dbReference type="SMART" id="SM00966">
    <property type="entry name" value="SpoVT_AbrB"/>
    <property type="match status" value="1"/>
</dbReference>
<reference evidence="3" key="1">
    <citation type="submission" date="2016-10" db="EMBL/GenBank/DDBJ databases">
        <authorList>
            <person name="Varghese N."/>
            <person name="Submissions S."/>
        </authorList>
    </citation>
    <scope>NUCLEOTIDE SEQUENCE [LARGE SCALE GENOMIC DNA]</scope>
    <source>
        <strain evidence="3">DSM 217</strain>
    </source>
</reference>
<dbReference type="Gene3D" id="2.10.260.10">
    <property type="match status" value="1"/>
</dbReference>
<dbReference type="Pfam" id="PF04014">
    <property type="entry name" value="MazE_antitoxin"/>
    <property type="match status" value="1"/>
</dbReference>
<protein>
    <submittedName>
        <fullName evidence="2">Transcriptional regulator, AbrB family</fullName>
    </submittedName>
</protein>
<dbReference type="STRING" id="1058.SAMN05421783_10110"/>
<dbReference type="EMBL" id="FNNZ01000001">
    <property type="protein sequence ID" value="SDW00146.1"/>
    <property type="molecule type" value="Genomic_DNA"/>
</dbReference>
<evidence type="ECO:0000259" key="1">
    <source>
        <dbReference type="SMART" id="SM00966"/>
    </source>
</evidence>
<dbReference type="RefSeq" id="WP_093027817.1">
    <property type="nucleotide sequence ID" value="NZ_FNNZ01000001.1"/>
</dbReference>
<proteinExistence type="predicted"/>
<dbReference type="GO" id="GO:0003677">
    <property type="term" value="F:DNA binding"/>
    <property type="evidence" value="ECO:0007669"/>
    <property type="project" value="InterPro"/>
</dbReference>
<dbReference type="InterPro" id="IPR007159">
    <property type="entry name" value="SpoVT-AbrB_dom"/>
</dbReference>
<accession>A0A1H2PZ41</accession>
<gene>
    <name evidence="2" type="ORF">SAMN05421783_10110</name>
</gene>
<dbReference type="InterPro" id="IPR037914">
    <property type="entry name" value="SpoVT-AbrB_sf"/>
</dbReference>